<proteinExistence type="predicted"/>
<gene>
    <name evidence="2" type="ORF">L9059_00690</name>
</gene>
<sequence length="244" mass="26834">MEHPHSIKAKRWIAHAPGVLAITHPSPYSSRHRIREVIMDSQRTESPIHQLGRYFSENLNAVLAVAGKQRDRGAPGPVTAARLQRETGVARSTLRALKSLDGDTPANPDLDTLDRIASALGVPPAFLLMRPQDWLALGNALGDAIQYVPVAQDLQRDGQLDARSPVERVLREAKMHPDRRPLGLGASPEVSRANARDEWRRRHCLTLDALMLRKVRAPSQRIALAAIAGALVSRGTPNDPKIED</sequence>
<reference evidence="2 3" key="1">
    <citation type="submission" date="2022-02" db="EMBL/GenBank/DDBJ databases">
        <title>Comparative genomics of the first Antarctic Pseudomonas spp. capable of biotransforming 2,4,6-Trinitrotoluene.</title>
        <authorList>
            <person name="Cabrera M.A."/>
            <person name="Marquez S.L."/>
            <person name="Perez-Donoso J.M."/>
        </authorList>
    </citation>
    <scope>NUCLEOTIDE SEQUENCE [LARGE SCALE GENOMIC DNA]</scope>
    <source>
        <strain evidence="2 3">TNT19</strain>
    </source>
</reference>
<dbReference type="PROSITE" id="PS50943">
    <property type="entry name" value="HTH_CROC1"/>
    <property type="match status" value="1"/>
</dbReference>
<accession>A0ABT0ESN6</accession>
<dbReference type="RefSeq" id="WP_247285788.1">
    <property type="nucleotide sequence ID" value="NZ_JAKNRW010000001.1"/>
</dbReference>
<dbReference type="Proteomes" id="UP001299876">
    <property type="component" value="Unassembled WGS sequence"/>
</dbReference>
<protein>
    <submittedName>
        <fullName evidence="2">Helix-turn-helix transcriptional regulator</fullName>
    </submittedName>
</protein>
<dbReference type="EMBL" id="JAKNRW010000001">
    <property type="protein sequence ID" value="MCK1788731.1"/>
    <property type="molecule type" value="Genomic_DNA"/>
</dbReference>
<dbReference type="InterPro" id="IPR001387">
    <property type="entry name" value="Cro/C1-type_HTH"/>
</dbReference>
<dbReference type="Gene3D" id="1.10.260.40">
    <property type="entry name" value="lambda repressor-like DNA-binding domains"/>
    <property type="match status" value="1"/>
</dbReference>
<dbReference type="InterPro" id="IPR010982">
    <property type="entry name" value="Lambda_DNA-bd_dom_sf"/>
</dbReference>
<name>A0ABT0ESN6_9PSED</name>
<organism evidence="2 3">
    <name type="scientific">Pseudomonas violetae</name>
    <dbReference type="NCBI Taxonomy" id="2915813"/>
    <lineage>
        <taxon>Bacteria</taxon>
        <taxon>Pseudomonadati</taxon>
        <taxon>Pseudomonadota</taxon>
        <taxon>Gammaproteobacteria</taxon>
        <taxon>Pseudomonadales</taxon>
        <taxon>Pseudomonadaceae</taxon>
        <taxon>Pseudomonas</taxon>
    </lineage>
</organism>
<dbReference type="Pfam" id="PF13443">
    <property type="entry name" value="HTH_26"/>
    <property type="match status" value="1"/>
</dbReference>
<keyword evidence="3" id="KW-1185">Reference proteome</keyword>
<evidence type="ECO:0000313" key="3">
    <source>
        <dbReference type="Proteomes" id="UP001299876"/>
    </source>
</evidence>
<evidence type="ECO:0000259" key="1">
    <source>
        <dbReference type="PROSITE" id="PS50943"/>
    </source>
</evidence>
<dbReference type="CDD" id="cd00093">
    <property type="entry name" value="HTH_XRE"/>
    <property type="match status" value="1"/>
</dbReference>
<feature type="domain" description="HTH cro/C1-type" evidence="1">
    <location>
        <begin position="106"/>
        <end position="127"/>
    </location>
</feature>
<comment type="caution">
    <text evidence="2">The sequence shown here is derived from an EMBL/GenBank/DDBJ whole genome shotgun (WGS) entry which is preliminary data.</text>
</comment>
<evidence type="ECO:0000313" key="2">
    <source>
        <dbReference type="EMBL" id="MCK1788731.1"/>
    </source>
</evidence>